<dbReference type="GO" id="GO:0008236">
    <property type="term" value="F:serine-type peptidase activity"/>
    <property type="evidence" value="ECO:0007669"/>
    <property type="project" value="InterPro"/>
</dbReference>
<dbReference type="InterPro" id="IPR029045">
    <property type="entry name" value="ClpP/crotonase-like_dom_sf"/>
</dbReference>
<dbReference type="AlphaFoldDB" id="A0A974P2J7"/>
<evidence type="ECO:0000256" key="1">
    <source>
        <dbReference type="SAM" id="MobiDB-lite"/>
    </source>
</evidence>
<sequence length="101" mass="10658">MTPDKGETRLQKVPVYYLTSRRSASAAEHLALAFKRTHRATLVGETTRARATMAGSLRSATASAPSSPSAAPTTPTPTGTGKARASPPTSPFPPTRPWTRP</sequence>
<organism evidence="3">
    <name type="scientific">Phenylobacterium glaciei</name>
    <dbReference type="NCBI Taxonomy" id="2803784"/>
    <lineage>
        <taxon>Bacteria</taxon>
        <taxon>Pseudomonadati</taxon>
        <taxon>Pseudomonadota</taxon>
        <taxon>Alphaproteobacteria</taxon>
        <taxon>Caulobacterales</taxon>
        <taxon>Caulobacteraceae</taxon>
        <taxon>Phenylobacterium</taxon>
    </lineage>
</organism>
<evidence type="ECO:0000259" key="2">
    <source>
        <dbReference type="Pfam" id="PF03572"/>
    </source>
</evidence>
<dbReference type="Pfam" id="PF03572">
    <property type="entry name" value="Peptidase_S41"/>
    <property type="match status" value="1"/>
</dbReference>
<dbReference type="Gene3D" id="3.90.226.10">
    <property type="entry name" value="2-enoyl-CoA Hydratase, Chain A, domain 1"/>
    <property type="match status" value="1"/>
</dbReference>
<reference evidence="3" key="1">
    <citation type="submission" date="2021-01" db="EMBL/GenBank/DDBJ databases">
        <title>Genome sequence of Phenylobacterium sp. 20VBR1 isolated from a valley glaceir, Ny-Alesund, Svalbard.</title>
        <authorList>
            <person name="Thomas F.A."/>
            <person name="Krishnan K.P."/>
            <person name="Sinha R.K."/>
        </authorList>
    </citation>
    <scope>NUCLEOTIDE SEQUENCE</scope>
    <source>
        <strain evidence="3">20VBR1</strain>
    </source>
</reference>
<feature type="region of interest" description="Disordered" evidence="1">
    <location>
        <begin position="48"/>
        <end position="101"/>
    </location>
</feature>
<gene>
    <name evidence="3" type="ORF">JKL49_21835</name>
</gene>
<protein>
    <recommendedName>
        <fullName evidence="2">Tail specific protease domain-containing protein</fullName>
    </recommendedName>
</protein>
<proteinExistence type="predicted"/>
<evidence type="ECO:0000313" key="3">
    <source>
        <dbReference type="EMBL" id="QQZ49553.1"/>
    </source>
</evidence>
<dbReference type="EMBL" id="CP068570">
    <property type="protein sequence ID" value="QQZ49553.1"/>
    <property type="molecule type" value="Genomic_DNA"/>
</dbReference>
<accession>A0A974P2J7</accession>
<feature type="compositionally biased region" description="Pro residues" evidence="1">
    <location>
        <begin position="88"/>
        <end position="101"/>
    </location>
</feature>
<feature type="compositionally biased region" description="Low complexity" evidence="1">
    <location>
        <begin position="59"/>
        <end position="87"/>
    </location>
</feature>
<name>A0A974P2J7_9CAUL</name>
<feature type="domain" description="Tail specific protease" evidence="2">
    <location>
        <begin position="8"/>
        <end position="58"/>
    </location>
</feature>
<dbReference type="SUPFAM" id="SSF52096">
    <property type="entry name" value="ClpP/crotonase"/>
    <property type="match status" value="1"/>
</dbReference>
<dbReference type="InterPro" id="IPR005151">
    <property type="entry name" value="Tail-specific_protease"/>
</dbReference>
<dbReference type="GO" id="GO:0006508">
    <property type="term" value="P:proteolysis"/>
    <property type="evidence" value="ECO:0007669"/>
    <property type="project" value="InterPro"/>
</dbReference>